<accession>A0ABV0KUQ8</accession>
<sequence length="87" mass="9402">MMPQLNHSQFSTATFDAWLSAQILKLSIDALSAGVSTCTACTQSTTGEYVIEYQGETLRYVPEKAYAFLKFVTEAVSDPSITGNTPG</sequence>
<dbReference type="RefSeq" id="WP_190448864.1">
    <property type="nucleotide sequence ID" value="NZ_JAMPLM010000050.1"/>
</dbReference>
<protein>
    <submittedName>
        <fullName evidence="1">Uncharacterized protein</fullName>
    </submittedName>
</protein>
<organism evidence="1 2">
    <name type="scientific">Stenomitos frigidus AS-A4</name>
    <dbReference type="NCBI Taxonomy" id="2933935"/>
    <lineage>
        <taxon>Bacteria</taxon>
        <taxon>Bacillati</taxon>
        <taxon>Cyanobacteriota</taxon>
        <taxon>Cyanophyceae</taxon>
        <taxon>Leptolyngbyales</taxon>
        <taxon>Leptolyngbyaceae</taxon>
        <taxon>Stenomitos</taxon>
    </lineage>
</organism>
<reference evidence="1 2" key="1">
    <citation type="submission" date="2022-04" db="EMBL/GenBank/DDBJ databases">
        <title>Positive selection, recombination, and allopatry shape intraspecific diversity of widespread and dominant cyanobacteria.</title>
        <authorList>
            <person name="Wei J."/>
            <person name="Shu W."/>
            <person name="Hu C."/>
        </authorList>
    </citation>
    <scope>NUCLEOTIDE SEQUENCE [LARGE SCALE GENOMIC DNA]</scope>
    <source>
        <strain evidence="1 2">AS-A4</strain>
    </source>
</reference>
<keyword evidence="2" id="KW-1185">Reference proteome</keyword>
<evidence type="ECO:0000313" key="2">
    <source>
        <dbReference type="Proteomes" id="UP001476950"/>
    </source>
</evidence>
<comment type="caution">
    <text evidence="1">The sequence shown here is derived from an EMBL/GenBank/DDBJ whole genome shotgun (WGS) entry which is preliminary data.</text>
</comment>
<gene>
    <name evidence="1" type="ORF">NDI38_26915</name>
</gene>
<evidence type="ECO:0000313" key="1">
    <source>
        <dbReference type="EMBL" id="MEP1062010.1"/>
    </source>
</evidence>
<name>A0ABV0KUQ8_9CYAN</name>
<dbReference type="EMBL" id="JAMPLM010000050">
    <property type="protein sequence ID" value="MEP1062010.1"/>
    <property type="molecule type" value="Genomic_DNA"/>
</dbReference>
<dbReference type="Proteomes" id="UP001476950">
    <property type="component" value="Unassembled WGS sequence"/>
</dbReference>
<proteinExistence type="predicted"/>